<evidence type="ECO:0000256" key="1">
    <source>
        <dbReference type="ARBA" id="ARBA00010928"/>
    </source>
</evidence>
<dbReference type="InterPro" id="IPR000683">
    <property type="entry name" value="Gfo/Idh/MocA-like_OxRdtase_N"/>
</dbReference>
<name>A0ABN2W1E8_9ACTN</name>
<dbReference type="EMBL" id="BAAAPY010000005">
    <property type="protein sequence ID" value="GAA2078520.1"/>
    <property type="molecule type" value="Genomic_DNA"/>
</dbReference>
<sequence length="318" mass="33802">MTVSWGILATGRIAEAFATDLALVEGHRLSAVGSRSQAAAQSFVARHGASHTRAHGSYEALAGDPDVDVVYVATPHTRHLEDVELCLAAGKHVLCEKPLTMDESSTRRMIETARGAGLFLAEAMWMRTIPAVRAAVDVARSGRLGTITQVRADLGFVAPRERERLWRPELGADALLDLGIYPVTFAHLVLGPAEHTRAVAHRDEHGVVLAGAATQVHAGGAIATLSWTQVAQSDRRASIAGDEGLLEIEGPFHHPDGFTVTTSSGTESVHLPRTGRGYAHEIEEVGRCLAEGRTESALLDLDDSLAVAEQLARIAAAS</sequence>
<feature type="domain" description="Gfo/Idh/MocA-like oxidoreductase N-terminal" evidence="3">
    <location>
        <begin position="5"/>
        <end position="119"/>
    </location>
</feature>
<dbReference type="InterPro" id="IPR050984">
    <property type="entry name" value="Gfo/Idh/MocA_domain"/>
</dbReference>
<dbReference type="RefSeq" id="WP_344327172.1">
    <property type="nucleotide sequence ID" value="NZ_BAAAPY010000005.1"/>
</dbReference>
<dbReference type="SUPFAM" id="SSF51735">
    <property type="entry name" value="NAD(P)-binding Rossmann-fold domains"/>
    <property type="match status" value="1"/>
</dbReference>
<feature type="domain" description="GFO/IDH/MocA-like oxidoreductase" evidence="4">
    <location>
        <begin position="133"/>
        <end position="246"/>
    </location>
</feature>
<evidence type="ECO:0000259" key="3">
    <source>
        <dbReference type="Pfam" id="PF01408"/>
    </source>
</evidence>
<dbReference type="SUPFAM" id="SSF55347">
    <property type="entry name" value="Glyceraldehyde-3-phosphate dehydrogenase-like, C-terminal domain"/>
    <property type="match status" value="1"/>
</dbReference>
<evidence type="ECO:0000313" key="5">
    <source>
        <dbReference type="EMBL" id="GAA2078520.1"/>
    </source>
</evidence>
<protein>
    <submittedName>
        <fullName evidence="5">Gfo/Idh/MocA family oxidoreductase</fullName>
    </submittedName>
</protein>
<dbReference type="InterPro" id="IPR036291">
    <property type="entry name" value="NAD(P)-bd_dom_sf"/>
</dbReference>
<dbReference type="InterPro" id="IPR055170">
    <property type="entry name" value="GFO_IDH_MocA-like_dom"/>
</dbReference>
<proteinExistence type="inferred from homology"/>
<dbReference type="Gene3D" id="3.30.360.10">
    <property type="entry name" value="Dihydrodipicolinate Reductase, domain 2"/>
    <property type="match status" value="1"/>
</dbReference>
<evidence type="ECO:0000256" key="2">
    <source>
        <dbReference type="ARBA" id="ARBA00023002"/>
    </source>
</evidence>
<keyword evidence="6" id="KW-1185">Reference proteome</keyword>
<dbReference type="Proteomes" id="UP001501480">
    <property type="component" value="Unassembled WGS sequence"/>
</dbReference>
<reference evidence="5 6" key="1">
    <citation type="journal article" date="2019" name="Int. J. Syst. Evol. Microbiol.">
        <title>The Global Catalogue of Microorganisms (GCM) 10K type strain sequencing project: providing services to taxonomists for standard genome sequencing and annotation.</title>
        <authorList>
            <consortium name="The Broad Institute Genomics Platform"/>
            <consortium name="The Broad Institute Genome Sequencing Center for Infectious Disease"/>
            <person name="Wu L."/>
            <person name="Ma J."/>
        </authorList>
    </citation>
    <scope>NUCLEOTIDE SEQUENCE [LARGE SCALE GENOMIC DNA]</scope>
    <source>
        <strain evidence="5 6">JCM 15749</strain>
    </source>
</reference>
<evidence type="ECO:0000259" key="4">
    <source>
        <dbReference type="Pfam" id="PF22725"/>
    </source>
</evidence>
<dbReference type="PANTHER" id="PTHR22604">
    <property type="entry name" value="OXIDOREDUCTASES"/>
    <property type="match status" value="1"/>
</dbReference>
<dbReference type="Pfam" id="PF22725">
    <property type="entry name" value="GFO_IDH_MocA_C3"/>
    <property type="match status" value="1"/>
</dbReference>
<comment type="caution">
    <text evidence="5">The sequence shown here is derived from an EMBL/GenBank/DDBJ whole genome shotgun (WGS) entry which is preliminary data.</text>
</comment>
<accession>A0ABN2W1E8</accession>
<evidence type="ECO:0000313" key="6">
    <source>
        <dbReference type="Proteomes" id="UP001501480"/>
    </source>
</evidence>
<comment type="similarity">
    <text evidence="1">Belongs to the Gfo/Idh/MocA family.</text>
</comment>
<gene>
    <name evidence="5" type="ORF">GCM10009821_17980</name>
</gene>
<dbReference type="PANTHER" id="PTHR22604:SF105">
    <property type="entry name" value="TRANS-1,2-DIHYDROBENZENE-1,2-DIOL DEHYDROGENASE"/>
    <property type="match status" value="1"/>
</dbReference>
<dbReference type="Pfam" id="PF01408">
    <property type="entry name" value="GFO_IDH_MocA"/>
    <property type="match status" value="1"/>
</dbReference>
<keyword evidence="2" id="KW-0560">Oxidoreductase</keyword>
<dbReference type="Gene3D" id="3.40.50.720">
    <property type="entry name" value="NAD(P)-binding Rossmann-like Domain"/>
    <property type="match status" value="1"/>
</dbReference>
<organism evidence="5 6">
    <name type="scientific">Aeromicrobium halocynthiae</name>
    <dbReference type="NCBI Taxonomy" id="560557"/>
    <lineage>
        <taxon>Bacteria</taxon>
        <taxon>Bacillati</taxon>
        <taxon>Actinomycetota</taxon>
        <taxon>Actinomycetes</taxon>
        <taxon>Propionibacteriales</taxon>
        <taxon>Nocardioidaceae</taxon>
        <taxon>Aeromicrobium</taxon>
    </lineage>
</organism>